<keyword evidence="3" id="KW-0456">Lyase</keyword>
<dbReference type="InterPro" id="IPR050472">
    <property type="entry name" value="Anth_synth/Amidotransfase"/>
</dbReference>
<proteinExistence type="predicted"/>
<dbReference type="EC" id="4.1.3.27" evidence="3"/>
<dbReference type="InterPro" id="IPR029062">
    <property type="entry name" value="Class_I_gatase-like"/>
</dbReference>
<dbReference type="PANTHER" id="PTHR43418">
    <property type="entry name" value="MULTIFUNCTIONAL TRYPTOPHAN BIOSYNTHESIS PROTEIN-RELATED"/>
    <property type="match status" value="1"/>
</dbReference>
<keyword evidence="4" id="KW-1185">Reference proteome</keyword>
<dbReference type="PROSITE" id="PS51273">
    <property type="entry name" value="GATASE_TYPE_1"/>
    <property type="match status" value="1"/>
</dbReference>
<dbReference type="CDD" id="cd01743">
    <property type="entry name" value="GATase1_Anthranilate_Synthase"/>
    <property type="match status" value="1"/>
</dbReference>
<dbReference type="Pfam" id="PF00117">
    <property type="entry name" value="GATase"/>
    <property type="match status" value="1"/>
</dbReference>
<dbReference type="OrthoDB" id="9786812at2"/>
<accession>A0A3D8IN33</accession>
<feature type="domain" description="Glutamine amidotransferase" evidence="2">
    <location>
        <begin position="2"/>
        <end position="183"/>
    </location>
</feature>
<dbReference type="AlphaFoldDB" id="A0A3D8IN33"/>
<dbReference type="EMBL" id="NXLT01000007">
    <property type="protein sequence ID" value="RDU66335.1"/>
    <property type="molecule type" value="Genomic_DNA"/>
</dbReference>
<evidence type="ECO:0000256" key="1">
    <source>
        <dbReference type="ARBA" id="ARBA00022962"/>
    </source>
</evidence>
<protein>
    <submittedName>
        <fullName evidence="3">Anthranilate/aminodeoxychorismate synthase component II</fullName>
        <ecNumber evidence="3">4.1.3.27</ecNumber>
    </submittedName>
</protein>
<evidence type="ECO:0000259" key="2">
    <source>
        <dbReference type="Pfam" id="PF00117"/>
    </source>
</evidence>
<dbReference type="InterPro" id="IPR017926">
    <property type="entry name" value="GATASE"/>
</dbReference>
<evidence type="ECO:0000313" key="4">
    <source>
        <dbReference type="Proteomes" id="UP000256514"/>
    </source>
</evidence>
<dbReference type="InterPro" id="IPR006221">
    <property type="entry name" value="TrpG/PapA_dom"/>
</dbReference>
<dbReference type="NCBIfam" id="TIGR00566">
    <property type="entry name" value="trpG_papA"/>
    <property type="match status" value="1"/>
</dbReference>
<dbReference type="GO" id="GO:0004049">
    <property type="term" value="F:anthranilate synthase activity"/>
    <property type="evidence" value="ECO:0007669"/>
    <property type="project" value="UniProtKB-EC"/>
</dbReference>
<dbReference type="GO" id="GO:0000162">
    <property type="term" value="P:L-tryptophan biosynthetic process"/>
    <property type="evidence" value="ECO:0007669"/>
    <property type="project" value="TreeGrafter"/>
</dbReference>
<keyword evidence="1" id="KW-0315">Glutamine amidotransferase</keyword>
<organism evidence="3 4">
    <name type="scientific">Helicobacter equorum</name>
    <dbReference type="NCBI Taxonomy" id="361872"/>
    <lineage>
        <taxon>Bacteria</taxon>
        <taxon>Pseudomonadati</taxon>
        <taxon>Campylobacterota</taxon>
        <taxon>Epsilonproteobacteria</taxon>
        <taxon>Campylobacterales</taxon>
        <taxon>Helicobacteraceae</taxon>
        <taxon>Helicobacter</taxon>
    </lineage>
</organism>
<sequence>MLIDNYDSFTYNIVHYLRDLGCTPLVFKNDEIDIYSLANMNFHHIILSPGPSNPKNAGISLQVIESFYKTKNILGICLGHQCIGHYFGANVREATMPMHGKVSRIRFNPHSKIYTNMKQDFLATRYHSLIVDDVIAPLRVNAVSEDGVIMGIEHDTYNVFGVQFHPESILSEFGSQLLYNFLYAL</sequence>
<dbReference type="Gene3D" id="3.40.50.880">
    <property type="match status" value="1"/>
</dbReference>
<dbReference type="GO" id="GO:0005829">
    <property type="term" value="C:cytosol"/>
    <property type="evidence" value="ECO:0007669"/>
    <property type="project" value="TreeGrafter"/>
</dbReference>
<dbReference type="Proteomes" id="UP000256514">
    <property type="component" value="Unassembled WGS sequence"/>
</dbReference>
<dbReference type="SUPFAM" id="SSF52317">
    <property type="entry name" value="Class I glutamine amidotransferase-like"/>
    <property type="match status" value="1"/>
</dbReference>
<gene>
    <name evidence="3" type="ORF">CQA54_07360</name>
</gene>
<dbReference type="PANTHER" id="PTHR43418:SF4">
    <property type="entry name" value="MULTIFUNCTIONAL TRYPTOPHAN BIOSYNTHESIS PROTEIN"/>
    <property type="match status" value="1"/>
</dbReference>
<name>A0A3D8IN33_9HELI</name>
<reference evidence="3 4" key="1">
    <citation type="submission" date="2018-04" db="EMBL/GenBank/DDBJ databases">
        <title>Novel Campyloabacter and Helicobacter Species and Strains.</title>
        <authorList>
            <person name="Mannion A.J."/>
            <person name="Shen Z."/>
            <person name="Fox J.G."/>
        </authorList>
    </citation>
    <scope>NUCLEOTIDE SEQUENCE [LARGE SCALE GENOMIC DNA]</scope>
    <source>
        <strain evidence="3 4">MIT 12-6600</strain>
    </source>
</reference>
<evidence type="ECO:0000313" key="3">
    <source>
        <dbReference type="EMBL" id="RDU66335.1"/>
    </source>
</evidence>
<dbReference type="PRINTS" id="PR00096">
    <property type="entry name" value="GATASE"/>
</dbReference>
<comment type="caution">
    <text evidence="3">The sequence shown here is derived from an EMBL/GenBank/DDBJ whole genome shotgun (WGS) entry which is preliminary data.</text>
</comment>
<dbReference type="PRINTS" id="PR00097">
    <property type="entry name" value="ANTSNTHASEII"/>
</dbReference>
<dbReference type="FunFam" id="3.40.50.880:FF:000003">
    <property type="entry name" value="Anthranilate synthase component II"/>
    <property type="match status" value="1"/>
</dbReference>